<reference evidence="8" key="1">
    <citation type="submission" date="2024-04" db="EMBL/GenBank/DDBJ databases">
        <authorList>
            <person name="Roder T."/>
            <person name="Oberhansli S."/>
            <person name="Kreuzer M."/>
        </authorList>
    </citation>
    <scope>NUCLEOTIDE SEQUENCE</scope>
    <source>
        <strain evidence="8">LWS13-1.2</strain>
    </source>
</reference>
<dbReference type="InterPro" id="IPR036890">
    <property type="entry name" value="HATPase_C_sf"/>
</dbReference>
<dbReference type="InterPro" id="IPR007168">
    <property type="entry name" value="Phageshock_PspC_N"/>
</dbReference>
<dbReference type="GO" id="GO:0016301">
    <property type="term" value="F:kinase activity"/>
    <property type="evidence" value="ECO:0007669"/>
    <property type="project" value="UniProtKB-KW"/>
</dbReference>
<feature type="transmembrane region" description="Helical" evidence="5">
    <location>
        <begin position="193"/>
        <end position="211"/>
    </location>
</feature>
<feature type="domain" description="Phage shock protein PspC N-terminal" evidence="6">
    <location>
        <begin position="21"/>
        <end position="73"/>
    </location>
</feature>
<feature type="compositionally biased region" description="Basic and acidic residues" evidence="4">
    <location>
        <begin position="87"/>
        <end position="98"/>
    </location>
</feature>
<organism evidence="8">
    <name type="scientific">Microbacterium sp. LWS13-1.2</name>
    <dbReference type="NCBI Taxonomy" id="3135264"/>
    <lineage>
        <taxon>Bacteria</taxon>
        <taxon>Bacillati</taxon>
        <taxon>Actinomycetota</taxon>
        <taxon>Actinomycetes</taxon>
        <taxon>Micrococcales</taxon>
        <taxon>Microbacteriaceae</taxon>
        <taxon>Microbacterium</taxon>
    </lineage>
</organism>
<feature type="transmembrane region" description="Helical" evidence="5">
    <location>
        <begin position="159"/>
        <end position="181"/>
    </location>
</feature>
<sequence>MPSNETVAAPAAHAAFERPALRRPRDCVVSGVSAGLARHLGWPVWVVRTAFLALAPVSGAGVLLYAWLWLFMPWDDVVPRAGGSADARSRGAAEKDRPGAPAPRDPALEDHDHGPQVPTRRAPVAWILTAASIVATLATVAAIAVFAGNGVVEASFPGWIGGVFVATVLAVAAGSWATLVDRRDPARGPRHENVVRAAVTVVLIVLLLAQLSTLQQVGVAGFVYALMPLVGIVLVYSSMLVDKWRELSGERVRRIREEQRAEMAAHLHDSVLQTLALIQNRAGASSEVARLARAQERELRAWLYDGDAPADSDLATDLRDYAAALELDYPVRIDVVSAGLPAERASGEVAAASREAILNAARHAGGDVSVYIEGNENAVDVYVRDRGPGFDLADVPDDRLGVRQSILGRMRRAGGSATVRRGVGGGTEVHLRFVTAPPAYAAGGGAAGTEGVHG</sequence>
<dbReference type="GO" id="GO:0000160">
    <property type="term" value="P:phosphorelay signal transduction system"/>
    <property type="evidence" value="ECO:0007669"/>
    <property type="project" value="UniProtKB-KW"/>
</dbReference>
<keyword evidence="5" id="KW-1133">Transmembrane helix</keyword>
<dbReference type="InterPro" id="IPR003594">
    <property type="entry name" value="HATPase_dom"/>
</dbReference>
<evidence type="ECO:0000256" key="2">
    <source>
        <dbReference type="ARBA" id="ARBA00022777"/>
    </source>
</evidence>
<dbReference type="PANTHER" id="PTHR24421">
    <property type="entry name" value="NITRATE/NITRITE SENSOR PROTEIN NARX-RELATED"/>
    <property type="match status" value="1"/>
</dbReference>
<dbReference type="AlphaFoldDB" id="A0AAU6SG04"/>
<proteinExistence type="predicted"/>
<feature type="transmembrane region" description="Helical" evidence="5">
    <location>
        <begin position="45"/>
        <end position="70"/>
    </location>
</feature>
<dbReference type="RefSeq" id="WP_349426599.1">
    <property type="nucleotide sequence ID" value="NZ_CP151632.1"/>
</dbReference>
<dbReference type="PANTHER" id="PTHR24421:SF61">
    <property type="entry name" value="OXYGEN SENSOR HISTIDINE KINASE NREB"/>
    <property type="match status" value="1"/>
</dbReference>
<feature type="region of interest" description="Disordered" evidence="4">
    <location>
        <begin position="83"/>
        <end position="117"/>
    </location>
</feature>
<dbReference type="InterPro" id="IPR050482">
    <property type="entry name" value="Sensor_HK_TwoCompSys"/>
</dbReference>
<gene>
    <name evidence="8" type="ORF">MRBLWS13_003491</name>
</gene>
<keyword evidence="5" id="KW-0812">Transmembrane</keyword>
<evidence type="ECO:0000256" key="3">
    <source>
        <dbReference type="ARBA" id="ARBA00023012"/>
    </source>
</evidence>
<dbReference type="Pfam" id="PF13581">
    <property type="entry name" value="HATPase_c_2"/>
    <property type="match status" value="1"/>
</dbReference>
<evidence type="ECO:0000313" key="8">
    <source>
        <dbReference type="EMBL" id="WZO35781.1"/>
    </source>
</evidence>
<keyword evidence="3" id="KW-0902">Two-component regulatory system</keyword>
<evidence type="ECO:0000259" key="6">
    <source>
        <dbReference type="Pfam" id="PF04024"/>
    </source>
</evidence>
<dbReference type="CDD" id="cd16917">
    <property type="entry name" value="HATPase_UhpB-NarQ-NarX-like"/>
    <property type="match status" value="1"/>
</dbReference>
<dbReference type="SUPFAM" id="SSF55874">
    <property type="entry name" value="ATPase domain of HSP90 chaperone/DNA topoisomerase II/histidine kinase"/>
    <property type="match status" value="1"/>
</dbReference>
<protein>
    <submittedName>
        <fullName evidence="8">PspC domain-containing protein</fullName>
    </submittedName>
</protein>
<dbReference type="Gene3D" id="3.30.565.10">
    <property type="entry name" value="Histidine kinase-like ATPase, C-terminal domain"/>
    <property type="match status" value="1"/>
</dbReference>
<accession>A0AAU6SG04</accession>
<evidence type="ECO:0000256" key="5">
    <source>
        <dbReference type="SAM" id="Phobius"/>
    </source>
</evidence>
<keyword evidence="1" id="KW-0808">Transferase</keyword>
<evidence type="ECO:0000256" key="4">
    <source>
        <dbReference type="SAM" id="MobiDB-lite"/>
    </source>
</evidence>
<name>A0AAU6SG04_9MICO</name>
<keyword evidence="5" id="KW-0472">Membrane</keyword>
<keyword evidence="2" id="KW-0418">Kinase</keyword>
<feature type="transmembrane region" description="Helical" evidence="5">
    <location>
        <begin position="124"/>
        <end position="147"/>
    </location>
</feature>
<dbReference type="EMBL" id="CP151632">
    <property type="protein sequence ID" value="WZO35781.1"/>
    <property type="molecule type" value="Genomic_DNA"/>
</dbReference>
<dbReference type="Pfam" id="PF04024">
    <property type="entry name" value="PspC"/>
    <property type="match status" value="1"/>
</dbReference>
<evidence type="ECO:0000259" key="7">
    <source>
        <dbReference type="Pfam" id="PF13581"/>
    </source>
</evidence>
<feature type="domain" description="Histidine kinase/HSP90-like ATPase" evidence="7">
    <location>
        <begin position="338"/>
        <end position="400"/>
    </location>
</feature>
<evidence type="ECO:0000256" key="1">
    <source>
        <dbReference type="ARBA" id="ARBA00022679"/>
    </source>
</evidence>
<feature type="transmembrane region" description="Helical" evidence="5">
    <location>
        <begin position="217"/>
        <end position="241"/>
    </location>
</feature>